<proteinExistence type="predicted"/>
<dbReference type="OrthoDB" id="2754287at2759"/>
<gene>
    <name evidence="1" type="ORF">BDN71DRAFT_1449324</name>
</gene>
<evidence type="ECO:0000313" key="2">
    <source>
        <dbReference type="Proteomes" id="UP000807025"/>
    </source>
</evidence>
<name>A0A9P6D7J7_PLEER</name>
<accession>A0A9P6D7J7</accession>
<sequence length="544" mass="59956">MFAAALNVVAGGEGEEPPHGTEDDFLELINQQLQTVDISGASDDVQLHDDVRAALIGIVLEKSEMELLTRRRKEIPITADEDSLLSMPLGYLLPSTSNARVECMDKESQLLEAETECLTSRLKHMKSATKKMSTTRTQLRSAIKETDAKSSQCIERFDEMEIKMAIALSGCLSSSYQLMDVFPKPGVDLCSVSPQRTTTDGPFENYRRILDGISSLRKPVINRYERSVDDIHTIEKEIPTPEEIAADLPVLQELSTEGWRASVRSAEETAFDEEIEAIVDALSQDDRVDLSEFLSEDDTTTAEYSPEREFVDVEAELAAALKLDQINILRNKKFALDDAIRSFKEHILPPLQAMHDCLSSMHAKTVEAEALLGALGEEIEAVDDSVRAATPPKGTTAEGDASDDSLMFARLCDFFKSREASRPKGAPPLVMLDAEDIKNEINLWTAYEATLLEEEERLLARVSPSLENLSANHAPLLSATYQHSPLNSSPPFSDSPHLAEVKRSTQAKVGALAETLAKIQKVRPQQINCLNSNADGGCHSRILS</sequence>
<dbReference type="EMBL" id="MU154576">
    <property type="protein sequence ID" value="KAF9494197.1"/>
    <property type="molecule type" value="Genomic_DNA"/>
</dbReference>
<reference evidence="1" key="1">
    <citation type="submission" date="2020-11" db="EMBL/GenBank/DDBJ databases">
        <authorList>
            <consortium name="DOE Joint Genome Institute"/>
            <person name="Ahrendt S."/>
            <person name="Riley R."/>
            <person name="Andreopoulos W."/>
            <person name="Labutti K."/>
            <person name="Pangilinan J."/>
            <person name="Ruiz-Duenas F.J."/>
            <person name="Barrasa J.M."/>
            <person name="Sanchez-Garcia M."/>
            <person name="Camarero S."/>
            <person name="Miyauchi S."/>
            <person name="Serrano A."/>
            <person name="Linde D."/>
            <person name="Babiker R."/>
            <person name="Drula E."/>
            <person name="Ayuso-Fernandez I."/>
            <person name="Pacheco R."/>
            <person name="Padilla G."/>
            <person name="Ferreira P."/>
            <person name="Barriuso J."/>
            <person name="Kellner H."/>
            <person name="Castanera R."/>
            <person name="Alfaro M."/>
            <person name="Ramirez L."/>
            <person name="Pisabarro A.G."/>
            <person name="Kuo A."/>
            <person name="Tritt A."/>
            <person name="Lipzen A."/>
            <person name="He G."/>
            <person name="Yan M."/>
            <person name="Ng V."/>
            <person name="Cullen D."/>
            <person name="Martin F."/>
            <person name="Rosso M.-N."/>
            <person name="Henrissat B."/>
            <person name="Hibbett D."/>
            <person name="Martinez A.T."/>
            <person name="Grigoriev I.V."/>
        </authorList>
    </citation>
    <scope>NUCLEOTIDE SEQUENCE</scope>
    <source>
        <strain evidence="1">ATCC 90797</strain>
    </source>
</reference>
<organism evidence="1 2">
    <name type="scientific">Pleurotus eryngii</name>
    <name type="common">Boletus of the steppes</name>
    <dbReference type="NCBI Taxonomy" id="5323"/>
    <lineage>
        <taxon>Eukaryota</taxon>
        <taxon>Fungi</taxon>
        <taxon>Dikarya</taxon>
        <taxon>Basidiomycota</taxon>
        <taxon>Agaricomycotina</taxon>
        <taxon>Agaricomycetes</taxon>
        <taxon>Agaricomycetidae</taxon>
        <taxon>Agaricales</taxon>
        <taxon>Pleurotineae</taxon>
        <taxon>Pleurotaceae</taxon>
        <taxon>Pleurotus</taxon>
    </lineage>
</organism>
<comment type="caution">
    <text evidence="1">The sequence shown here is derived from an EMBL/GenBank/DDBJ whole genome shotgun (WGS) entry which is preliminary data.</text>
</comment>
<dbReference type="Proteomes" id="UP000807025">
    <property type="component" value="Unassembled WGS sequence"/>
</dbReference>
<dbReference type="AlphaFoldDB" id="A0A9P6D7J7"/>
<protein>
    <submittedName>
        <fullName evidence="1">Uncharacterized protein</fullName>
    </submittedName>
</protein>
<evidence type="ECO:0000313" key="1">
    <source>
        <dbReference type="EMBL" id="KAF9494197.1"/>
    </source>
</evidence>
<keyword evidence="2" id="KW-1185">Reference proteome</keyword>